<evidence type="ECO:0000256" key="8">
    <source>
        <dbReference type="ARBA" id="ARBA00023204"/>
    </source>
</evidence>
<keyword evidence="8" id="KW-0234">DNA repair</keyword>
<keyword evidence="3" id="KW-0227">DNA damage</keyword>
<evidence type="ECO:0000256" key="4">
    <source>
        <dbReference type="ARBA" id="ARBA00022771"/>
    </source>
</evidence>
<dbReference type="GO" id="GO:0006281">
    <property type="term" value="P:DNA repair"/>
    <property type="evidence" value="ECO:0007669"/>
    <property type="project" value="UniProtKB-KW"/>
</dbReference>
<dbReference type="STRING" id="62062.ENSHHUP00000056862"/>
<reference evidence="12" key="3">
    <citation type="submission" date="2025-09" db="UniProtKB">
        <authorList>
            <consortium name="Ensembl"/>
        </authorList>
    </citation>
    <scope>IDENTIFICATION</scope>
</reference>
<evidence type="ECO:0000256" key="5">
    <source>
        <dbReference type="ARBA" id="ARBA00022786"/>
    </source>
</evidence>
<dbReference type="InterPro" id="IPR008984">
    <property type="entry name" value="SMAD_FHA_dom_sf"/>
</dbReference>
<feature type="domain" description="FHA" evidence="11">
    <location>
        <begin position="10"/>
        <end position="64"/>
    </location>
</feature>
<dbReference type="InterPro" id="IPR000253">
    <property type="entry name" value="FHA_dom"/>
</dbReference>
<dbReference type="Gene3D" id="2.60.200.20">
    <property type="match status" value="1"/>
</dbReference>
<keyword evidence="2" id="KW-0479">Metal-binding</keyword>
<evidence type="ECO:0000256" key="6">
    <source>
        <dbReference type="ARBA" id="ARBA00022833"/>
    </source>
</evidence>
<dbReference type="GO" id="GO:0016740">
    <property type="term" value="F:transferase activity"/>
    <property type="evidence" value="ECO:0007669"/>
    <property type="project" value="UniProtKB-KW"/>
</dbReference>
<dbReference type="GO" id="GO:0006325">
    <property type="term" value="P:chromatin organization"/>
    <property type="evidence" value="ECO:0007669"/>
    <property type="project" value="UniProtKB-KW"/>
</dbReference>
<evidence type="ECO:0000259" key="11">
    <source>
        <dbReference type="PROSITE" id="PS50006"/>
    </source>
</evidence>
<evidence type="ECO:0000313" key="12">
    <source>
        <dbReference type="Ensembl" id="ENSHHUP00000056862.1"/>
    </source>
</evidence>
<evidence type="ECO:0000256" key="7">
    <source>
        <dbReference type="ARBA" id="ARBA00022853"/>
    </source>
</evidence>
<dbReference type="Ensembl" id="ENSHHUT00000058819.1">
    <property type="protein sequence ID" value="ENSHHUP00000056862.1"/>
    <property type="gene ID" value="ENSHHUG00000033921.1"/>
</dbReference>
<reference evidence="12" key="2">
    <citation type="submission" date="2025-08" db="UniProtKB">
        <authorList>
            <consortium name="Ensembl"/>
        </authorList>
    </citation>
    <scope>IDENTIFICATION</scope>
</reference>
<evidence type="ECO:0000256" key="3">
    <source>
        <dbReference type="ARBA" id="ARBA00022763"/>
    </source>
</evidence>
<keyword evidence="7" id="KW-0156">Chromatin regulator</keyword>
<evidence type="ECO:0000313" key="13">
    <source>
        <dbReference type="Proteomes" id="UP000314982"/>
    </source>
</evidence>
<evidence type="ECO:0000256" key="2">
    <source>
        <dbReference type="ARBA" id="ARBA00022723"/>
    </source>
</evidence>
<dbReference type="Proteomes" id="UP000314982">
    <property type="component" value="Unassembled WGS sequence"/>
</dbReference>
<reference evidence="13" key="1">
    <citation type="submission" date="2018-06" db="EMBL/GenBank/DDBJ databases">
        <title>Genome assembly of Danube salmon.</title>
        <authorList>
            <person name="Macqueen D.J."/>
            <person name="Gundappa M.K."/>
        </authorList>
    </citation>
    <scope>NUCLEOTIDE SEQUENCE [LARGE SCALE GENOMIC DNA]</scope>
</reference>
<keyword evidence="13" id="KW-1185">Reference proteome</keyword>
<dbReference type="GeneTree" id="ENSGT00400000022349"/>
<dbReference type="CDD" id="cd22663">
    <property type="entry name" value="FHA_RNF8"/>
    <property type="match status" value="1"/>
</dbReference>
<keyword evidence="4" id="KW-0863">Zinc-finger</keyword>
<dbReference type="PROSITE" id="PS50006">
    <property type="entry name" value="FHA_DOMAIN"/>
    <property type="match status" value="1"/>
</dbReference>
<evidence type="ECO:0000256" key="9">
    <source>
        <dbReference type="ARBA" id="ARBA00023242"/>
    </source>
</evidence>
<evidence type="ECO:0000256" key="1">
    <source>
        <dbReference type="ARBA" id="ARBA00022679"/>
    </source>
</evidence>
<keyword evidence="6" id="KW-0862">Zinc</keyword>
<keyword evidence="1" id="KW-0808">Transferase</keyword>
<accession>A0A4W5P0N6</accession>
<feature type="region of interest" description="Disordered" evidence="10">
    <location>
        <begin position="156"/>
        <end position="196"/>
    </location>
</feature>
<dbReference type="SUPFAM" id="SSF49879">
    <property type="entry name" value="SMAD/FHA domain"/>
    <property type="match status" value="1"/>
</dbReference>
<sequence>SSLLCFKTQVTIGRGLNVTHQFVSPSCPLMISRLHCMFKQRDDGQWTVTDKKSLNGVWVNGERIPVDKAQLLRLGDSIKLGVPLVGTKVEHEYILIRQRLEDIKPYLAKGPSEVACTASRTKKTKRKFNSDELEPSTSFKSKLYLCCATDKTQGLPCPTEPWERPGTRVREEPGPSMRQHQRLDSPPEGPSSPIRNLSNFQTYNMLVLREWMNDTQLCLEALEGERQQENPRQEEQVRELQSQLELLWGQLHRMEMLERSVSETEKLLWVRLTGGCRDLTNQNSCFFTLIMFTYFALLVSYKVRPCQETNALNIVRQIPLNIKYFFIHLNGHKII</sequence>
<dbReference type="Pfam" id="PF00498">
    <property type="entry name" value="FHA"/>
    <property type="match status" value="1"/>
</dbReference>
<dbReference type="SMART" id="SM00240">
    <property type="entry name" value="FHA"/>
    <property type="match status" value="1"/>
</dbReference>
<organism evidence="12 13">
    <name type="scientific">Hucho hucho</name>
    <name type="common">huchen</name>
    <dbReference type="NCBI Taxonomy" id="62062"/>
    <lineage>
        <taxon>Eukaryota</taxon>
        <taxon>Metazoa</taxon>
        <taxon>Chordata</taxon>
        <taxon>Craniata</taxon>
        <taxon>Vertebrata</taxon>
        <taxon>Euteleostomi</taxon>
        <taxon>Actinopterygii</taxon>
        <taxon>Neopterygii</taxon>
        <taxon>Teleostei</taxon>
        <taxon>Protacanthopterygii</taxon>
        <taxon>Salmoniformes</taxon>
        <taxon>Salmonidae</taxon>
        <taxon>Salmoninae</taxon>
        <taxon>Hucho</taxon>
    </lineage>
</organism>
<proteinExistence type="predicted"/>
<dbReference type="AlphaFoldDB" id="A0A4W5P0N6"/>
<evidence type="ECO:0000256" key="10">
    <source>
        <dbReference type="SAM" id="MobiDB-lite"/>
    </source>
</evidence>
<feature type="compositionally biased region" description="Basic and acidic residues" evidence="10">
    <location>
        <begin position="161"/>
        <end position="173"/>
    </location>
</feature>
<dbReference type="FunFam" id="2.60.200.20:FF:000015">
    <property type="entry name" value="E3 ubiquitin-protein ligase RNF8"/>
    <property type="match status" value="1"/>
</dbReference>
<dbReference type="GO" id="GO:0008270">
    <property type="term" value="F:zinc ion binding"/>
    <property type="evidence" value="ECO:0007669"/>
    <property type="project" value="UniProtKB-KW"/>
</dbReference>
<keyword evidence="5" id="KW-0833">Ubl conjugation pathway</keyword>
<keyword evidence="9" id="KW-0539">Nucleus</keyword>
<name>A0A4W5P0N6_9TELE</name>
<protein>
    <recommendedName>
        <fullName evidence="11">FHA domain-containing protein</fullName>
    </recommendedName>
</protein>